<dbReference type="EMBL" id="CAJOBC010084533">
    <property type="protein sequence ID" value="CAF4318531.1"/>
    <property type="molecule type" value="Genomic_DNA"/>
</dbReference>
<dbReference type="AlphaFoldDB" id="A0A815NUA2"/>
<evidence type="ECO:0000313" key="4">
    <source>
        <dbReference type="EMBL" id="CAF4318531.1"/>
    </source>
</evidence>
<keyword evidence="5" id="KW-1185">Reference proteome</keyword>
<dbReference type="Proteomes" id="UP000682733">
    <property type="component" value="Unassembled WGS sequence"/>
</dbReference>
<evidence type="ECO:0000313" key="3">
    <source>
        <dbReference type="EMBL" id="CAF4066374.1"/>
    </source>
</evidence>
<dbReference type="EMBL" id="CAJNOK010017205">
    <property type="protein sequence ID" value="CAF1259614.1"/>
    <property type="molecule type" value="Genomic_DNA"/>
</dbReference>
<name>A0A815NUA2_9BILA</name>
<protein>
    <submittedName>
        <fullName evidence="2">Uncharacterized protein</fullName>
    </submittedName>
</protein>
<dbReference type="EMBL" id="CAJOBA010038760">
    <property type="protein sequence ID" value="CAF4066374.1"/>
    <property type="molecule type" value="Genomic_DNA"/>
</dbReference>
<dbReference type="Proteomes" id="UP000677228">
    <property type="component" value="Unassembled WGS sequence"/>
</dbReference>
<dbReference type="Proteomes" id="UP000681722">
    <property type="component" value="Unassembled WGS sequence"/>
</dbReference>
<dbReference type="OrthoDB" id="775972at2759"/>
<organism evidence="2 5">
    <name type="scientific">Didymodactylos carnosus</name>
    <dbReference type="NCBI Taxonomy" id="1234261"/>
    <lineage>
        <taxon>Eukaryota</taxon>
        <taxon>Metazoa</taxon>
        <taxon>Spiralia</taxon>
        <taxon>Gnathifera</taxon>
        <taxon>Rotifera</taxon>
        <taxon>Eurotatoria</taxon>
        <taxon>Bdelloidea</taxon>
        <taxon>Philodinida</taxon>
        <taxon>Philodinidae</taxon>
        <taxon>Didymodactylos</taxon>
    </lineage>
</organism>
<dbReference type="EMBL" id="CAJNOQ010019091">
    <property type="protein sequence ID" value="CAF1443007.1"/>
    <property type="molecule type" value="Genomic_DNA"/>
</dbReference>
<evidence type="ECO:0000313" key="5">
    <source>
        <dbReference type="Proteomes" id="UP000663829"/>
    </source>
</evidence>
<gene>
    <name evidence="2" type="ORF">GPM918_LOCUS34443</name>
    <name evidence="1" type="ORF">OVA965_LOCUS26669</name>
    <name evidence="4" type="ORF">SRO942_LOCUS35141</name>
    <name evidence="3" type="ORF">TMI583_LOCUS27410</name>
</gene>
<accession>A0A815NUA2</accession>
<reference evidence="2" key="1">
    <citation type="submission" date="2021-02" db="EMBL/GenBank/DDBJ databases">
        <authorList>
            <person name="Nowell W R."/>
        </authorList>
    </citation>
    <scope>NUCLEOTIDE SEQUENCE</scope>
</reference>
<evidence type="ECO:0000313" key="2">
    <source>
        <dbReference type="EMBL" id="CAF1443007.1"/>
    </source>
</evidence>
<comment type="caution">
    <text evidence="2">The sequence shown here is derived from an EMBL/GenBank/DDBJ whole genome shotgun (WGS) entry which is preliminary data.</text>
</comment>
<proteinExistence type="predicted"/>
<dbReference type="Proteomes" id="UP000663829">
    <property type="component" value="Unassembled WGS sequence"/>
</dbReference>
<sequence length="119" mass="13541">MVRTSQYAFDSNHTPGSPNCVADCLSRYPIEQPDDVVEEELEIMHGQIISVQPITLGTSPISDSSKIQDQERKDKTIQHISDQLINGKRRLPYTMENGILRRTMHRYGQTPFKLPATND</sequence>
<evidence type="ECO:0000313" key="1">
    <source>
        <dbReference type="EMBL" id="CAF1259614.1"/>
    </source>
</evidence>